<keyword evidence="3" id="KW-1185">Reference proteome</keyword>
<proteinExistence type="predicted"/>
<name>A0AAD5R0Y0_PARTN</name>
<dbReference type="Proteomes" id="UP001196413">
    <property type="component" value="Unassembled WGS sequence"/>
</dbReference>
<dbReference type="EMBL" id="JAHQIW010005856">
    <property type="protein sequence ID" value="KAJ1367338.1"/>
    <property type="molecule type" value="Genomic_DNA"/>
</dbReference>
<comment type="caution">
    <text evidence="2">The sequence shown here is derived from an EMBL/GenBank/DDBJ whole genome shotgun (WGS) entry which is preliminary data.</text>
</comment>
<feature type="region of interest" description="Disordered" evidence="1">
    <location>
        <begin position="1"/>
        <end position="20"/>
    </location>
</feature>
<gene>
    <name evidence="2" type="ORF">KIN20_028232</name>
</gene>
<dbReference type="AlphaFoldDB" id="A0AAD5R0Y0"/>
<accession>A0AAD5R0Y0</accession>
<organism evidence="2 3">
    <name type="scientific">Parelaphostrongylus tenuis</name>
    <name type="common">Meningeal worm</name>
    <dbReference type="NCBI Taxonomy" id="148309"/>
    <lineage>
        <taxon>Eukaryota</taxon>
        <taxon>Metazoa</taxon>
        <taxon>Ecdysozoa</taxon>
        <taxon>Nematoda</taxon>
        <taxon>Chromadorea</taxon>
        <taxon>Rhabditida</taxon>
        <taxon>Rhabditina</taxon>
        <taxon>Rhabditomorpha</taxon>
        <taxon>Strongyloidea</taxon>
        <taxon>Metastrongylidae</taxon>
        <taxon>Parelaphostrongylus</taxon>
    </lineage>
</organism>
<sequence length="116" mass="12895">MERPLQLLQQDDQNASPQPLKGCLKRGEIEALLQNVAQLPVNSSCGSALQKDPYRPVKAVAHTHRHKEGDRKDLIIIVERLRRKNAAFSSISDYAICKGNRQDGAISPKLFTAALH</sequence>
<evidence type="ECO:0000313" key="2">
    <source>
        <dbReference type="EMBL" id="KAJ1367338.1"/>
    </source>
</evidence>
<reference evidence="2" key="1">
    <citation type="submission" date="2021-06" db="EMBL/GenBank/DDBJ databases">
        <title>Parelaphostrongylus tenuis whole genome reference sequence.</title>
        <authorList>
            <person name="Garwood T.J."/>
            <person name="Larsen P.A."/>
            <person name="Fountain-Jones N.M."/>
            <person name="Garbe J.R."/>
            <person name="Macchietto M.G."/>
            <person name="Kania S.A."/>
            <person name="Gerhold R.W."/>
            <person name="Richards J.E."/>
            <person name="Wolf T.M."/>
        </authorList>
    </citation>
    <scope>NUCLEOTIDE SEQUENCE</scope>
    <source>
        <strain evidence="2">MNPRO001-30</strain>
        <tissue evidence="2">Meninges</tissue>
    </source>
</reference>
<feature type="compositionally biased region" description="Polar residues" evidence="1">
    <location>
        <begin position="7"/>
        <end position="17"/>
    </location>
</feature>
<evidence type="ECO:0000313" key="3">
    <source>
        <dbReference type="Proteomes" id="UP001196413"/>
    </source>
</evidence>
<protein>
    <submittedName>
        <fullName evidence="2">Uncharacterized protein</fullName>
    </submittedName>
</protein>
<evidence type="ECO:0000256" key="1">
    <source>
        <dbReference type="SAM" id="MobiDB-lite"/>
    </source>
</evidence>